<proteinExistence type="predicted"/>
<dbReference type="GO" id="GO:0030897">
    <property type="term" value="C:HOPS complex"/>
    <property type="evidence" value="ECO:0007669"/>
    <property type="project" value="TreeGrafter"/>
</dbReference>
<dbReference type="AlphaFoldDB" id="A0AAD8JJ96"/>
<accession>A0AAD8JJ96</accession>
<sequence length="419" mass="48553">MVFLVFHEYLYECPELSIVKAKTSDKAKKPRHHRLFSFGIELSEFMEKRKLIDISDIVNIGDEPIIFLFKEYIKDFSHCFLALPVVSFIKQDTMTTTVLGPILLLKDEAFPLIPYSNISNEIYEFWEPDPHHKNVMHGNMCMFRDGEKTHSCMIFSKVSEAYEMETYLRGFREITENIVDPRAIQYIKPVQFGSSEIPPSTVILITQKIPKTTLTEWLTSSPSQEDLLSLFIDLFSSLKNIHQNSMCFGNVSGGIRISGNKPVLAFLAKFKVKDLDEGIWKDLGDLRKMDDDSMPLSHERTLFDDLCDNKTSLSIPVDIIQANLKSLEEAVAMRKEIHDLRTSARIFQLSKCTACTFTLDLPAVHFMCKHSFHQRRLGDYEKECPECASEYRSVLEMKRSLEQNCERWWLKFLFILLII</sequence>
<dbReference type="EMBL" id="JAUIZM010000001">
    <property type="protein sequence ID" value="KAK1405485.1"/>
    <property type="molecule type" value="Genomic_DNA"/>
</dbReference>
<comment type="subcellular location">
    <subcellularLocation>
        <location evidence="1">Membrane</location>
    </subcellularLocation>
</comment>
<dbReference type="PANTHER" id="PTHR23323">
    <property type="entry name" value="VACUOLAR PROTEIN SORTING-ASSOCIATED PROTEIN"/>
    <property type="match status" value="1"/>
</dbReference>
<reference evidence="6" key="2">
    <citation type="submission" date="2023-05" db="EMBL/GenBank/DDBJ databases">
        <authorList>
            <person name="Schelkunov M.I."/>
        </authorList>
    </citation>
    <scope>NUCLEOTIDE SEQUENCE</scope>
    <source>
        <strain evidence="6">Hsosn_3</strain>
        <tissue evidence="6">Leaf</tissue>
    </source>
</reference>
<dbReference type="GO" id="GO:0007032">
    <property type="term" value="P:endosome organization"/>
    <property type="evidence" value="ECO:0007669"/>
    <property type="project" value="TreeGrafter"/>
</dbReference>
<keyword evidence="3" id="KW-0863">Zinc-finger</keyword>
<evidence type="ECO:0000313" key="6">
    <source>
        <dbReference type="EMBL" id="KAK1405485.1"/>
    </source>
</evidence>
<keyword evidence="4" id="KW-0862">Zinc</keyword>
<dbReference type="PANTHER" id="PTHR23323:SF24">
    <property type="entry name" value="VACUOLAR PROTEIN SORTING-ASSOCIATED PROTEIN 11 HOMOLOG"/>
    <property type="match status" value="1"/>
</dbReference>
<keyword evidence="2" id="KW-0479">Metal-binding</keyword>
<dbReference type="GO" id="GO:0007033">
    <property type="term" value="P:vacuole organization"/>
    <property type="evidence" value="ECO:0007669"/>
    <property type="project" value="TreeGrafter"/>
</dbReference>
<dbReference type="CDD" id="cd16688">
    <property type="entry name" value="RING-H2_Vps11"/>
    <property type="match status" value="1"/>
</dbReference>
<dbReference type="GO" id="GO:0005768">
    <property type="term" value="C:endosome"/>
    <property type="evidence" value="ECO:0007669"/>
    <property type="project" value="TreeGrafter"/>
</dbReference>
<evidence type="ECO:0000256" key="1">
    <source>
        <dbReference type="ARBA" id="ARBA00004370"/>
    </source>
</evidence>
<evidence type="ECO:0000256" key="5">
    <source>
        <dbReference type="ARBA" id="ARBA00023136"/>
    </source>
</evidence>
<dbReference type="GO" id="GO:0048284">
    <property type="term" value="P:organelle fusion"/>
    <property type="evidence" value="ECO:0007669"/>
    <property type="project" value="TreeGrafter"/>
</dbReference>
<comment type="caution">
    <text evidence="6">The sequence shown here is derived from an EMBL/GenBank/DDBJ whole genome shotgun (WGS) entry which is preliminary data.</text>
</comment>
<dbReference type="GO" id="GO:0008270">
    <property type="term" value="F:zinc ion binding"/>
    <property type="evidence" value="ECO:0007669"/>
    <property type="project" value="UniProtKB-KW"/>
</dbReference>
<name>A0AAD8JJ96_9APIA</name>
<evidence type="ECO:0000313" key="7">
    <source>
        <dbReference type="Proteomes" id="UP001237642"/>
    </source>
</evidence>
<evidence type="ECO:0000256" key="4">
    <source>
        <dbReference type="ARBA" id="ARBA00022833"/>
    </source>
</evidence>
<evidence type="ECO:0000256" key="3">
    <source>
        <dbReference type="ARBA" id="ARBA00022771"/>
    </source>
</evidence>
<keyword evidence="5" id="KW-0472">Membrane</keyword>
<dbReference type="GO" id="GO:0030674">
    <property type="term" value="F:protein-macromolecule adaptor activity"/>
    <property type="evidence" value="ECO:0007669"/>
    <property type="project" value="TreeGrafter"/>
</dbReference>
<reference evidence="6" key="1">
    <citation type="submission" date="2023-02" db="EMBL/GenBank/DDBJ databases">
        <title>Genome of toxic invasive species Heracleum sosnowskyi carries increased number of genes despite the absence of recent whole-genome duplications.</title>
        <authorList>
            <person name="Schelkunov M."/>
            <person name="Shtratnikova V."/>
            <person name="Makarenko M."/>
            <person name="Klepikova A."/>
            <person name="Omelchenko D."/>
            <person name="Novikova G."/>
            <person name="Obukhova E."/>
            <person name="Bogdanov V."/>
            <person name="Penin A."/>
            <person name="Logacheva M."/>
        </authorList>
    </citation>
    <scope>NUCLEOTIDE SEQUENCE</scope>
    <source>
        <strain evidence="6">Hsosn_3</strain>
        <tissue evidence="6">Leaf</tissue>
    </source>
</reference>
<protein>
    <recommendedName>
        <fullName evidence="8">RING-type domain-containing protein</fullName>
    </recommendedName>
</protein>
<keyword evidence="7" id="KW-1185">Reference proteome</keyword>
<evidence type="ECO:0000256" key="2">
    <source>
        <dbReference type="ARBA" id="ARBA00022723"/>
    </source>
</evidence>
<dbReference type="GO" id="GO:0006904">
    <property type="term" value="P:vesicle docking involved in exocytosis"/>
    <property type="evidence" value="ECO:0007669"/>
    <property type="project" value="TreeGrafter"/>
</dbReference>
<evidence type="ECO:0008006" key="8">
    <source>
        <dbReference type="Google" id="ProtNLM"/>
    </source>
</evidence>
<organism evidence="6 7">
    <name type="scientific">Heracleum sosnowskyi</name>
    <dbReference type="NCBI Taxonomy" id="360622"/>
    <lineage>
        <taxon>Eukaryota</taxon>
        <taxon>Viridiplantae</taxon>
        <taxon>Streptophyta</taxon>
        <taxon>Embryophyta</taxon>
        <taxon>Tracheophyta</taxon>
        <taxon>Spermatophyta</taxon>
        <taxon>Magnoliopsida</taxon>
        <taxon>eudicotyledons</taxon>
        <taxon>Gunneridae</taxon>
        <taxon>Pentapetalae</taxon>
        <taxon>asterids</taxon>
        <taxon>campanulids</taxon>
        <taxon>Apiales</taxon>
        <taxon>Apiaceae</taxon>
        <taxon>Apioideae</taxon>
        <taxon>apioid superclade</taxon>
        <taxon>Tordylieae</taxon>
        <taxon>Tordyliinae</taxon>
        <taxon>Heracleum</taxon>
    </lineage>
</organism>
<gene>
    <name evidence="6" type="ORF">POM88_005090</name>
</gene>
<dbReference type="Proteomes" id="UP001237642">
    <property type="component" value="Unassembled WGS sequence"/>
</dbReference>